<dbReference type="AlphaFoldDB" id="A0DV44"/>
<evidence type="ECO:0000313" key="3">
    <source>
        <dbReference type="Proteomes" id="UP000000600"/>
    </source>
</evidence>
<reference evidence="2 3" key="1">
    <citation type="journal article" date="2006" name="Nature">
        <title>Global trends of whole-genome duplications revealed by the ciliate Paramecium tetraurelia.</title>
        <authorList>
            <consortium name="Genoscope"/>
            <person name="Aury J.-M."/>
            <person name="Jaillon O."/>
            <person name="Duret L."/>
            <person name="Noel B."/>
            <person name="Jubin C."/>
            <person name="Porcel B.M."/>
            <person name="Segurens B."/>
            <person name="Daubin V."/>
            <person name="Anthouard V."/>
            <person name="Aiach N."/>
            <person name="Arnaiz O."/>
            <person name="Billaut A."/>
            <person name="Beisson J."/>
            <person name="Blanc I."/>
            <person name="Bouhouche K."/>
            <person name="Camara F."/>
            <person name="Duharcourt S."/>
            <person name="Guigo R."/>
            <person name="Gogendeau D."/>
            <person name="Katinka M."/>
            <person name="Keller A.-M."/>
            <person name="Kissmehl R."/>
            <person name="Klotz C."/>
            <person name="Koll F."/>
            <person name="Le Moue A."/>
            <person name="Lepere C."/>
            <person name="Malinsky S."/>
            <person name="Nowacki M."/>
            <person name="Nowak J.K."/>
            <person name="Plattner H."/>
            <person name="Poulain J."/>
            <person name="Ruiz F."/>
            <person name="Serrano V."/>
            <person name="Zagulski M."/>
            <person name="Dessen P."/>
            <person name="Betermier M."/>
            <person name="Weissenbach J."/>
            <person name="Scarpelli C."/>
            <person name="Schachter V."/>
            <person name="Sperling L."/>
            <person name="Meyer E."/>
            <person name="Cohen J."/>
            <person name="Wincker P."/>
        </authorList>
    </citation>
    <scope>NUCLEOTIDE SEQUENCE [LARGE SCALE GENOMIC DNA]</scope>
    <source>
        <strain evidence="2 3">Stock d4-2</strain>
    </source>
</reference>
<dbReference type="PANTHER" id="PTHR45181:SF4">
    <property type="entry name" value="HEAT SHOCK PROTEIN DNAJ WITH TETRATRICOPEPTIDE REPEAT-CONTAINING PROTEIN"/>
    <property type="match status" value="1"/>
</dbReference>
<protein>
    <submittedName>
        <fullName evidence="2">Uncharacterized protein</fullName>
    </submittedName>
</protein>
<dbReference type="GeneID" id="5040093"/>
<dbReference type="RefSeq" id="XP_001454308.1">
    <property type="nucleotide sequence ID" value="XM_001454271.1"/>
</dbReference>
<dbReference type="KEGG" id="ptm:GSPATT00020573001"/>
<proteinExistence type="predicted"/>
<dbReference type="InParanoid" id="A0DV44"/>
<dbReference type="HOGENOM" id="CLU_012274_0_0_1"/>
<sequence length="992" mass="116103">MQYQRMIGQQATSAELGLAKQNKSQIRINQCKYESSLQDMLPKRDDIYKYRRRPSPTRNQSKRDLLSHSVDFIKPPHVERDCSFNNFHKKTSQSGFYKRPQVSISLTRMKENEAANRMFDYSNKENEIYNLISKQIQRNPITGNGLPNQCKTGIKCNTSKRSHMDEILFQGFEWAKEVGYQIVIQFQLFWYHSISSLKTYYYLSSRLSKYYINQIMHKILFENKLSTQSPFSPFGSSKNSKPGIITKIKNRIQDLFQPSIKPASSIQRIQCYNDQNLDKELSYQFKNNLVIVDHIIPNKEYMPTLKRKSLYPFDQYLKELDQNQNQISDEAIINQQIQQKDQEPQLPESKQQMMFKKNHAKNQKSRKMEGNSQKRDFLFNKKSLNLNDELKQENSSGFLSNHSIKKIKCSDNTIEIASPSQKEEQSNGQMSQINQFEIQSIAIIKQNQQIGCQQLSDQKNRISETQNRHSCNIVNFKQFIQENQYFSSSTGTNTKGETQEAIFNMEHISFSQETDSSISEDKYSNDNSLEIQNKLYSIFHPDFAQKGNVNSNQDLEQNKTPEELKNNQILDKNQLSNDILESSKQIKKQRNLRLQSEIISLSIQCNPQTQNKNQNQILQSEVQFQQDEQKCQTKSFITSQENSCDNHSTQNVFLSNPSQKQDQEQIVKEQNKNQIQQQQLQSESIFQKELKFIDDKLDSPQSQNTLLSMNCESTIINSNIIQENDKPKEMNMKSNQILKENNPFLETISNISQDQFSQYFQQALLTGNSQNHLNQQQITKDQNQRDLFKMQTNNQLFDFNVLVENQDLQVQNDNLFAQQYYAQKNDQCQNYNKMEIIDQILLPDQSNLIQQNIYQQPYQIYYSPPFDQKFYCQPATFQQSQPSIPWVGYQSPISQQTPYPQMQQSSFQISSINLFQSNSSMVNSNPNCCQEENPINHIYTKQDVLSFFQDPNKKQDQNLFTLDSNQNSNTQAQNLNNSFTRGYKKKQRINNS</sequence>
<dbReference type="PANTHER" id="PTHR45181">
    <property type="entry name" value="HEAT SHOCK PROTEIN DNAJ WITH TETRATRICOPEPTIDE REPEAT-CONTAINING PROTEIN"/>
    <property type="match status" value="1"/>
</dbReference>
<dbReference type="OMA" id="SMNCEST"/>
<dbReference type="OrthoDB" id="309917at2759"/>
<gene>
    <name evidence="2" type="ORF">GSPATT00020573001</name>
</gene>
<feature type="region of interest" description="Disordered" evidence="1">
    <location>
        <begin position="964"/>
        <end position="992"/>
    </location>
</feature>
<evidence type="ECO:0000313" key="2">
    <source>
        <dbReference type="EMBL" id="CAK86911.1"/>
    </source>
</evidence>
<evidence type="ECO:0000256" key="1">
    <source>
        <dbReference type="SAM" id="MobiDB-lite"/>
    </source>
</evidence>
<accession>A0DV44</accession>
<name>A0DV44_PARTE</name>
<keyword evidence="3" id="KW-1185">Reference proteome</keyword>
<dbReference type="Proteomes" id="UP000000600">
    <property type="component" value="Unassembled WGS sequence"/>
</dbReference>
<organism evidence="2 3">
    <name type="scientific">Paramecium tetraurelia</name>
    <dbReference type="NCBI Taxonomy" id="5888"/>
    <lineage>
        <taxon>Eukaryota</taxon>
        <taxon>Sar</taxon>
        <taxon>Alveolata</taxon>
        <taxon>Ciliophora</taxon>
        <taxon>Intramacronucleata</taxon>
        <taxon>Oligohymenophorea</taxon>
        <taxon>Peniculida</taxon>
        <taxon>Parameciidae</taxon>
        <taxon>Paramecium</taxon>
    </lineage>
</organism>
<dbReference type="EMBL" id="CT868596">
    <property type="protein sequence ID" value="CAK86911.1"/>
    <property type="molecule type" value="Genomic_DNA"/>
</dbReference>
<feature type="compositionally biased region" description="Polar residues" evidence="1">
    <location>
        <begin position="964"/>
        <end position="980"/>
    </location>
</feature>
<feature type="compositionally biased region" description="Basic residues" evidence="1">
    <location>
        <begin position="982"/>
        <end position="992"/>
    </location>
</feature>